<reference evidence="8" key="1">
    <citation type="journal article" date="2019" name="Int. J. Syst. Evol. Microbiol.">
        <title>The Global Catalogue of Microorganisms (GCM) 10K type strain sequencing project: providing services to taxonomists for standard genome sequencing and annotation.</title>
        <authorList>
            <consortium name="The Broad Institute Genomics Platform"/>
            <consortium name="The Broad Institute Genome Sequencing Center for Infectious Disease"/>
            <person name="Wu L."/>
            <person name="Ma J."/>
        </authorList>
    </citation>
    <scope>NUCLEOTIDE SEQUENCE [LARGE SCALE GENOMIC DNA]</scope>
    <source>
        <strain evidence="8">CGMCC 1.16306</strain>
    </source>
</reference>
<evidence type="ECO:0000256" key="2">
    <source>
        <dbReference type="ARBA" id="ARBA00023125"/>
    </source>
</evidence>
<evidence type="ECO:0000313" key="7">
    <source>
        <dbReference type="EMBL" id="MFC4619333.1"/>
    </source>
</evidence>
<dbReference type="RefSeq" id="WP_376846428.1">
    <property type="nucleotide sequence ID" value="NZ_JBHSFW010000007.1"/>
</dbReference>
<accession>A0ABV9GN15</accession>
<dbReference type="PANTHER" id="PTHR43280:SF2">
    <property type="entry name" value="HTH-TYPE TRANSCRIPTIONAL REGULATOR EXSA"/>
    <property type="match status" value="1"/>
</dbReference>
<evidence type="ECO:0000256" key="3">
    <source>
        <dbReference type="ARBA" id="ARBA00023163"/>
    </source>
</evidence>
<dbReference type="Pfam" id="PF12833">
    <property type="entry name" value="HTH_18"/>
    <property type="match status" value="1"/>
</dbReference>
<protein>
    <submittedName>
        <fullName evidence="7">Response regulator</fullName>
    </submittedName>
</protein>
<dbReference type="PROSITE" id="PS01124">
    <property type="entry name" value="HTH_ARAC_FAMILY_2"/>
    <property type="match status" value="1"/>
</dbReference>
<organism evidence="7 8">
    <name type="scientific">Camelliibacillus cellulosilyticus</name>
    <dbReference type="NCBI Taxonomy" id="2174486"/>
    <lineage>
        <taxon>Bacteria</taxon>
        <taxon>Bacillati</taxon>
        <taxon>Bacillota</taxon>
        <taxon>Bacilli</taxon>
        <taxon>Bacillales</taxon>
        <taxon>Sporolactobacillaceae</taxon>
        <taxon>Camelliibacillus</taxon>
    </lineage>
</organism>
<feature type="domain" description="HTH araC/xylS-type" evidence="5">
    <location>
        <begin position="426"/>
        <end position="524"/>
    </location>
</feature>
<evidence type="ECO:0000259" key="6">
    <source>
        <dbReference type="PROSITE" id="PS50110"/>
    </source>
</evidence>
<dbReference type="Proteomes" id="UP001596022">
    <property type="component" value="Unassembled WGS sequence"/>
</dbReference>
<dbReference type="PROSITE" id="PS50110">
    <property type="entry name" value="RESPONSE_REGULATORY"/>
    <property type="match status" value="1"/>
</dbReference>
<dbReference type="InterPro" id="IPR001789">
    <property type="entry name" value="Sig_transdc_resp-reg_receiver"/>
</dbReference>
<dbReference type="Gene3D" id="3.40.50.2300">
    <property type="match status" value="1"/>
</dbReference>
<dbReference type="SUPFAM" id="SSF46689">
    <property type="entry name" value="Homeodomain-like"/>
    <property type="match status" value="2"/>
</dbReference>
<keyword evidence="3" id="KW-0804">Transcription</keyword>
<dbReference type="PANTHER" id="PTHR43280">
    <property type="entry name" value="ARAC-FAMILY TRANSCRIPTIONAL REGULATOR"/>
    <property type="match status" value="1"/>
</dbReference>
<dbReference type="InterPro" id="IPR011006">
    <property type="entry name" value="CheY-like_superfamily"/>
</dbReference>
<proteinExistence type="predicted"/>
<evidence type="ECO:0000259" key="5">
    <source>
        <dbReference type="PROSITE" id="PS01124"/>
    </source>
</evidence>
<gene>
    <name evidence="7" type="ORF">ACFO4N_11475</name>
</gene>
<sequence length="528" mass="60648">MERMKALLIDDEVNLLKNLRTVIPWDLLGIDIVGMATNGREALDIYREHKPELILCDIRMPIMDGIEFVKKAAQEGDLNGVIMLTGHKDFEYMQSSIRSGVRDYLLKPIDYDELRDVVEKIASEIRMTQLKAAMEKKKWGTITNLAYEKNLHDALMGYTASLMQMKDTGKGRDGQVYQLFVVDMDHYSQKARFWSEDDRALWHFAVKNVLSEALHIDGGTYAVVQMREGEWCVLIEQHQVKSGQLEAWAKKCQEAIHKYLKLTVSIGTLALPIKIKDLARAYKIIQRDLHLALEKHENQFVLASQTPEKTQSIDYFLWDRVEEIVSGLKKGTSDQSLAALSALKRDLKSVPEESLVHVEQILHFLALHLLREMKDINVIDKQQEEAVWKELKGSIGNDDLALAIQHLVEISTASLLQKKKSEALMIAAKDYIDHHLDRDFGIEDVARYLEISPSYFSALFKQTFHETFLEYVTSARIEKAKTLMATTNLSIAKIAKQLGYSDRRYFSKVFYKYEGLIPSEYRKAKISR</sequence>
<keyword evidence="2" id="KW-0238">DNA-binding</keyword>
<evidence type="ECO:0000313" key="8">
    <source>
        <dbReference type="Proteomes" id="UP001596022"/>
    </source>
</evidence>
<evidence type="ECO:0000256" key="1">
    <source>
        <dbReference type="ARBA" id="ARBA00023015"/>
    </source>
</evidence>
<dbReference type="InterPro" id="IPR020449">
    <property type="entry name" value="Tscrpt_reg_AraC-type_HTH"/>
</dbReference>
<dbReference type="SMART" id="SM00448">
    <property type="entry name" value="REC"/>
    <property type="match status" value="1"/>
</dbReference>
<keyword evidence="1" id="KW-0805">Transcription regulation</keyword>
<feature type="domain" description="Response regulatory" evidence="6">
    <location>
        <begin position="5"/>
        <end position="122"/>
    </location>
</feature>
<dbReference type="EMBL" id="JBHSFW010000007">
    <property type="protein sequence ID" value="MFC4619333.1"/>
    <property type="molecule type" value="Genomic_DNA"/>
</dbReference>
<dbReference type="Gene3D" id="1.10.10.60">
    <property type="entry name" value="Homeodomain-like"/>
    <property type="match status" value="2"/>
</dbReference>
<evidence type="ECO:0000256" key="4">
    <source>
        <dbReference type="PROSITE-ProRule" id="PRU00169"/>
    </source>
</evidence>
<name>A0ABV9GN15_9BACL</name>
<dbReference type="PRINTS" id="PR00032">
    <property type="entry name" value="HTHARAC"/>
</dbReference>
<dbReference type="SMART" id="SM00342">
    <property type="entry name" value="HTH_ARAC"/>
    <property type="match status" value="1"/>
</dbReference>
<keyword evidence="4" id="KW-0597">Phosphoprotein</keyword>
<dbReference type="CDD" id="cd17536">
    <property type="entry name" value="REC_YesN-like"/>
    <property type="match status" value="1"/>
</dbReference>
<dbReference type="InterPro" id="IPR009057">
    <property type="entry name" value="Homeodomain-like_sf"/>
</dbReference>
<dbReference type="Pfam" id="PF00072">
    <property type="entry name" value="Response_reg"/>
    <property type="match status" value="1"/>
</dbReference>
<dbReference type="InterPro" id="IPR018060">
    <property type="entry name" value="HTH_AraC"/>
</dbReference>
<dbReference type="SUPFAM" id="SSF52172">
    <property type="entry name" value="CheY-like"/>
    <property type="match status" value="1"/>
</dbReference>
<feature type="modified residue" description="4-aspartylphosphate" evidence="4">
    <location>
        <position position="57"/>
    </location>
</feature>
<comment type="caution">
    <text evidence="7">The sequence shown here is derived from an EMBL/GenBank/DDBJ whole genome shotgun (WGS) entry which is preliminary data.</text>
</comment>
<keyword evidence="8" id="KW-1185">Reference proteome</keyword>